<evidence type="ECO:0000256" key="1">
    <source>
        <dbReference type="SAM" id="SignalP"/>
    </source>
</evidence>
<dbReference type="RefSeq" id="WP_121200724.1">
    <property type="nucleotide sequence ID" value="NZ_RBKU01000001.1"/>
</dbReference>
<dbReference type="EMBL" id="RBKU01000001">
    <property type="protein sequence ID" value="RKR84830.1"/>
    <property type="molecule type" value="Genomic_DNA"/>
</dbReference>
<protein>
    <submittedName>
        <fullName evidence="3">Uncharacterized protein DUF3857</fullName>
    </submittedName>
</protein>
<dbReference type="OrthoDB" id="98874at2"/>
<organism evidence="3 4">
    <name type="scientific">Mucilaginibacter gracilis</name>
    <dbReference type="NCBI Taxonomy" id="423350"/>
    <lineage>
        <taxon>Bacteria</taxon>
        <taxon>Pseudomonadati</taxon>
        <taxon>Bacteroidota</taxon>
        <taxon>Sphingobacteriia</taxon>
        <taxon>Sphingobacteriales</taxon>
        <taxon>Sphingobacteriaceae</taxon>
        <taxon>Mucilaginibacter</taxon>
    </lineage>
</organism>
<dbReference type="Proteomes" id="UP000268007">
    <property type="component" value="Unassembled WGS sequence"/>
</dbReference>
<gene>
    <name evidence="3" type="ORF">BDD43_5083</name>
</gene>
<evidence type="ECO:0000313" key="4">
    <source>
        <dbReference type="Proteomes" id="UP000268007"/>
    </source>
</evidence>
<dbReference type="Gene3D" id="2.60.40.3140">
    <property type="match status" value="1"/>
</dbReference>
<evidence type="ECO:0000259" key="2">
    <source>
        <dbReference type="Pfam" id="PF12969"/>
    </source>
</evidence>
<evidence type="ECO:0000313" key="3">
    <source>
        <dbReference type="EMBL" id="RKR84830.1"/>
    </source>
</evidence>
<dbReference type="AlphaFoldDB" id="A0A495J764"/>
<proteinExistence type="predicted"/>
<comment type="caution">
    <text evidence="3">The sequence shown here is derived from an EMBL/GenBank/DDBJ whole genome shotgun (WGS) entry which is preliminary data.</text>
</comment>
<sequence length="285" mass="32632">MKTLFTLSLISLFVYHSGLAQQYKTNQAFGQVDMADLTLTSCSFEKDANAMVLLDKGEMTTNVDSVVVNYHMRIKIFNSAGNDAANIRLPYYSRNNLQQITQVEAQTINLEDNHVVYTKVEPSQIYTETIDKYRKAIVFAFPKVKPGCIIEYKYKSKRLGLVNPPAWYFQESLPVRYSELTGWMSKTTRYKIISRGNQPFATDTLEQSDNNKEVSKKVWAKANIPSFTGESFVSSSTANAQCIMFQLNSFEWDTEYKIQNGWHKIAFDLGFDDNFGVELSFRLSH</sequence>
<reference evidence="3 4" key="1">
    <citation type="submission" date="2018-10" db="EMBL/GenBank/DDBJ databases">
        <title>Genomic Encyclopedia of Archaeal and Bacterial Type Strains, Phase II (KMG-II): from individual species to whole genera.</title>
        <authorList>
            <person name="Goeker M."/>
        </authorList>
    </citation>
    <scope>NUCLEOTIDE SEQUENCE [LARGE SCALE GENOMIC DNA]</scope>
    <source>
        <strain evidence="3 4">DSM 18602</strain>
    </source>
</reference>
<feature type="chain" id="PRO_5019865680" evidence="1">
    <location>
        <begin position="21"/>
        <end position="285"/>
    </location>
</feature>
<feature type="signal peptide" evidence="1">
    <location>
        <begin position="1"/>
        <end position="20"/>
    </location>
</feature>
<dbReference type="Pfam" id="PF12969">
    <property type="entry name" value="DUF3857"/>
    <property type="match status" value="1"/>
</dbReference>
<accession>A0A495J764</accession>
<keyword evidence="1" id="KW-0732">Signal</keyword>
<feature type="domain" description="DUF3857" evidence="2">
    <location>
        <begin position="65"/>
        <end position="213"/>
    </location>
</feature>
<keyword evidence="4" id="KW-1185">Reference proteome</keyword>
<dbReference type="InterPro" id="IPR024618">
    <property type="entry name" value="DUF3857"/>
</dbReference>
<name>A0A495J764_9SPHI</name>